<keyword evidence="3 10" id="KW-0812">Transmembrane</keyword>
<comment type="caution">
    <text evidence="13">The sequence shown here is derived from an EMBL/GenBank/DDBJ whole genome shotgun (WGS) entry which is preliminary data.</text>
</comment>
<comment type="subcellular location">
    <subcellularLocation>
        <location evidence="1">Cell membrane</location>
        <topology evidence="1">Single-pass membrane protein</topology>
    </subcellularLocation>
</comment>
<evidence type="ECO:0000256" key="3">
    <source>
        <dbReference type="ARBA" id="ARBA00022692"/>
    </source>
</evidence>
<dbReference type="InterPro" id="IPR000719">
    <property type="entry name" value="Prot_kinase_dom"/>
</dbReference>
<evidence type="ECO:0000313" key="14">
    <source>
        <dbReference type="Proteomes" id="UP001064489"/>
    </source>
</evidence>
<accession>A0AAD5NR16</accession>
<dbReference type="EMBL" id="JAJSOW010000102">
    <property type="protein sequence ID" value="KAI9176233.1"/>
    <property type="molecule type" value="Genomic_DNA"/>
</dbReference>
<dbReference type="PROSITE" id="PS50011">
    <property type="entry name" value="PROTEIN_KINASE_DOM"/>
    <property type="match status" value="1"/>
</dbReference>
<name>A0AAD5NR16_ACENE</name>
<keyword evidence="4" id="KW-0732">Signal</keyword>
<feature type="transmembrane region" description="Helical" evidence="10">
    <location>
        <begin position="289"/>
        <end position="315"/>
    </location>
</feature>
<dbReference type="InterPro" id="IPR056563">
    <property type="entry name" value="LysM3_LYK4_5"/>
</dbReference>
<evidence type="ECO:0000256" key="7">
    <source>
        <dbReference type="ARBA" id="ARBA00022989"/>
    </source>
</evidence>
<reference evidence="13" key="1">
    <citation type="journal article" date="2022" name="Plant J.">
        <title>Strategies of tolerance reflected in two North American maple genomes.</title>
        <authorList>
            <person name="McEvoy S.L."/>
            <person name="Sezen U.U."/>
            <person name="Trouern-Trend A."/>
            <person name="McMahon S.M."/>
            <person name="Schaberg P.G."/>
            <person name="Yang J."/>
            <person name="Wegrzyn J.L."/>
            <person name="Swenson N.G."/>
        </authorList>
    </citation>
    <scope>NUCLEOTIDE SEQUENCE</scope>
    <source>
        <strain evidence="13">91603</strain>
    </source>
</reference>
<dbReference type="Proteomes" id="UP001064489">
    <property type="component" value="Chromosome 5"/>
</dbReference>
<dbReference type="GO" id="GO:0005886">
    <property type="term" value="C:plasma membrane"/>
    <property type="evidence" value="ECO:0007669"/>
    <property type="project" value="UniProtKB-SubCell"/>
</dbReference>
<dbReference type="Gene3D" id="3.10.350.10">
    <property type="entry name" value="LysM domain"/>
    <property type="match status" value="1"/>
</dbReference>
<feature type="domain" description="Protein kinase" evidence="11">
    <location>
        <begin position="383"/>
        <end position="671"/>
    </location>
</feature>
<dbReference type="GO" id="GO:0005524">
    <property type="term" value="F:ATP binding"/>
    <property type="evidence" value="ECO:0007669"/>
    <property type="project" value="UniProtKB-KW"/>
</dbReference>
<dbReference type="SUPFAM" id="SSF56112">
    <property type="entry name" value="Protein kinase-like (PK-like)"/>
    <property type="match status" value="1"/>
</dbReference>
<dbReference type="Gene3D" id="1.10.510.10">
    <property type="entry name" value="Transferase(Phosphotransferase) domain 1"/>
    <property type="match status" value="1"/>
</dbReference>
<evidence type="ECO:0000256" key="10">
    <source>
        <dbReference type="SAM" id="Phobius"/>
    </source>
</evidence>
<dbReference type="InterPro" id="IPR056561">
    <property type="entry name" value="NFP_LYK_LysM1"/>
</dbReference>
<keyword evidence="7 10" id="KW-1133">Transmembrane helix</keyword>
<keyword evidence="6" id="KW-0067">ATP-binding</keyword>
<dbReference type="PROSITE" id="PS51782">
    <property type="entry name" value="LYSM"/>
    <property type="match status" value="1"/>
</dbReference>
<reference evidence="13" key="2">
    <citation type="submission" date="2023-02" db="EMBL/GenBank/DDBJ databases">
        <authorList>
            <person name="Swenson N.G."/>
            <person name="Wegrzyn J.L."/>
            <person name="Mcevoy S.L."/>
        </authorList>
    </citation>
    <scope>NUCLEOTIDE SEQUENCE</scope>
    <source>
        <strain evidence="13">91603</strain>
        <tissue evidence="13">Leaf</tissue>
    </source>
</reference>
<dbReference type="Pfam" id="PF23473">
    <property type="entry name" value="LysM3_LYK4_5"/>
    <property type="match status" value="1"/>
</dbReference>
<evidence type="ECO:0000256" key="4">
    <source>
        <dbReference type="ARBA" id="ARBA00022729"/>
    </source>
</evidence>
<evidence type="ECO:0000256" key="1">
    <source>
        <dbReference type="ARBA" id="ARBA00004162"/>
    </source>
</evidence>
<dbReference type="AlphaFoldDB" id="A0AAD5NR16"/>
<sequence>MATLVSVLYYFRGFVLFIFVVLFVLTTTTLGQSLLSCNTNSPEASGYHCNSGAGSQDQCSTFAILRTNSYYSSLYNLSFYLGLNRFVIAQANGFSAETEFLPKDQPLLIPIYCKCNGDGFFQADLSKTSIKGESFLDIAESLEGLTTCKAIQDQNPNVSSPWNLADSVHLQVPLRCACPSSTDQKLPQTRLLLSYPVSEGDTVSHLAIKFNTTPEAIISENNKSSSETSFKPESLIPFTSLLIPLNGEPTLGSLSKPSEPNFHFPTTSSNTNIPAISTPTKKKSRMMKLGAYIALSGVVVGGCIAIAAAVIIILLKKKKQEPLKQGGGDLELQHLSQSIRTTSDKKVSFEGSQCTLDGQIIESTPLPRKMLLESYAIEELRRATEDFSSSNHIEGAVYHGRLSGKNLAIKRTKPEIFSKIDMQLFQNATHHHPNIIRLLGTCLNDGPHSFLVFEYAKNGSLKDWLHGGLAMKNQFIASCYCFLTWGQRLRICLDVAMALQYMHHVMNPSYVHRNIKSRNIFLDEELYAKIGNFGMAKCVEDDADNPQFYSTNPASWSMGYLAPEYIHERVIAPSIDIFAYGMVLLEVLSGQTPINRPKKKEEGSVWLSEKIRCLLQSENADDLREWIDSALGDNYSFDGAVTLANIARACVEEDPEMRPSAGEIVEKLSRLVEELPQSEHISSICESSSKPLVNASATKQHQKNLSTFY</sequence>
<dbReference type="Pfam" id="PF07714">
    <property type="entry name" value="PK_Tyr_Ser-Thr"/>
    <property type="match status" value="1"/>
</dbReference>
<dbReference type="Gene3D" id="3.30.200.20">
    <property type="entry name" value="Phosphorylase Kinase, domain 1"/>
    <property type="match status" value="1"/>
</dbReference>
<evidence type="ECO:0000259" key="11">
    <source>
        <dbReference type="PROSITE" id="PS50011"/>
    </source>
</evidence>
<dbReference type="PANTHER" id="PTHR45927">
    <property type="entry name" value="LYSM-DOMAIN RECEPTOR-LIKE KINASE-RELATED"/>
    <property type="match status" value="1"/>
</dbReference>
<keyword evidence="5" id="KW-0547">Nucleotide-binding</keyword>
<protein>
    <recommendedName>
        <fullName evidence="15">Protein LYK2</fullName>
    </recommendedName>
</protein>
<dbReference type="InterPro" id="IPR001245">
    <property type="entry name" value="Ser-Thr/Tyr_kinase_cat_dom"/>
</dbReference>
<evidence type="ECO:0000256" key="6">
    <source>
        <dbReference type="ARBA" id="ARBA00022840"/>
    </source>
</evidence>
<dbReference type="PANTHER" id="PTHR45927:SF13">
    <property type="entry name" value="PROTEIN LYK2"/>
    <property type="match status" value="1"/>
</dbReference>
<evidence type="ECO:0008006" key="15">
    <source>
        <dbReference type="Google" id="ProtNLM"/>
    </source>
</evidence>
<keyword evidence="14" id="KW-1185">Reference proteome</keyword>
<dbReference type="Pfam" id="PF23472">
    <property type="entry name" value="LysM2_CERK1_LYK3_4_5"/>
    <property type="match status" value="1"/>
</dbReference>
<evidence type="ECO:0000256" key="9">
    <source>
        <dbReference type="ARBA" id="ARBA00023157"/>
    </source>
</evidence>
<keyword evidence="8 10" id="KW-0472">Membrane</keyword>
<dbReference type="InterPro" id="IPR018392">
    <property type="entry name" value="LysM"/>
</dbReference>
<keyword evidence="9" id="KW-1015">Disulfide bond</keyword>
<dbReference type="InterPro" id="IPR056562">
    <property type="entry name" value="LysM2_CERK1_LYK3_4_5"/>
</dbReference>
<dbReference type="InterPro" id="IPR052611">
    <property type="entry name" value="Plant_RLK_LysM"/>
</dbReference>
<evidence type="ECO:0000256" key="8">
    <source>
        <dbReference type="ARBA" id="ARBA00023136"/>
    </source>
</evidence>
<gene>
    <name evidence="13" type="ORF">LWI28_000149</name>
</gene>
<dbReference type="GO" id="GO:0045087">
    <property type="term" value="P:innate immune response"/>
    <property type="evidence" value="ECO:0007669"/>
    <property type="project" value="UniProtKB-ARBA"/>
</dbReference>
<evidence type="ECO:0000259" key="12">
    <source>
        <dbReference type="PROSITE" id="PS51782"/>
    </source>
</evidence>
<dbReference type="GO" id="GO:0004672">
    <property type="term" value="F:protein kinase activity"/>
    <property type="evidence" value="ECO:0007669"/>
    <property type="project" value="InterPro"/>
</dbReference>
<evidence type="ECO:0000256" key="5">
    <source>
        <dbReference type="ARBA" id="ARBA00022741"/>
    </source>
</evidence>
<proteinExistence type="predicted"/>
<feature type="domain" description="LysM" evidence="12">
    <location>
        <begin position="193"/>
        <end position="243"/>
    </location>
</feature>
<dbReference type="SMART" id="SM00257">
    <property type="entry name" value="LysM"/>
    <property type="match status" value="1"/>
</dbReference>
<dbReference type="FunFam" id="1.10.510.10:FF:000468">
    <property type="entry name" value="PTI1-like tyrosine-protein kinase 3"/>
    <property type="match status" value="1"/>
</dbReference>
<organism evidence="13 14">
    <name type="scientific">Acer negundo</name>
    <name type="common">Box elder</name>
    <dbReference type="NCBI Taxonomy" id="4023"/>
    <lineage>
        <taxon>Eukaryota</taxon>
        <taxon>Viridiplantae</taxon>
        <taxon>Streptophyta</taxon>
        <taxon>Embryophyta</taxon>
        <taxon>Tracheophyta</taxon>
        <taxon>Spermatophyta</taxon>
        <taxon>Magnoliopsida</taxon>
        <taxon>eudicotyledons</taxon>
        <taxon>Gunneridae</taxon>
        <taxon>Pentapetalae</taxon>
        <taxon>rosids</taxon>
        <taxon>malvids</taxon>
        <taxon>Sapindales</taxon>
        <taxon>Sapindaceae</taxon>
        <taxon>Hippocastanoideae</taxon>
        <taxon>Acereae</taxon>
        <taxon>Acer</taxon>
    </lineage>
</organism>
<dbReference type="InterPro" id="IPR036779">
    <property type="entry name" value="LysM_dom_sf"/>
</dbReference>
<keyword evidence="2" id="KW-1003">Cell membrane</keyword>
<evidence type="ECO:0000256" key="2">
    <source>
        <dbReference type="ARBA" id="ARBA00022475"/>
    </source>
</evidence>
<evidence type="ECO:0000313" key="13">
    <source>
        <dbReference type="EMBL" id="KAI9176233.1"/>
    </source>
</evidence>
<dbReference type="InterPro" id="IPR011009">
    <property type="entry name" value="Kinase-like_dom_sf"/>
</dbReference>
<dbReference type="Pfam" id="PF23446">
    <property type="entry name" value="LysM1_NFP_LYK"/>
    <property type="match status" value="1"/>
</dbReference>